<accession>A0ABQ2GSJ1</accession>
<sequence length="338" mass="37430">MRRLREGRRFGSRRRDWVLGAGLLLALGLAFAINATSALTLLYPRATAAVRALPELSAPRAGQTLLVVSPHPDDESLCCGGQIARAVQAGAQVYVVWLTSGDGFELNSALLGRTFRPRLVATENLGRRRMDEAAAAAAVLGVPATHLTFLGYPDGGLLRMWKDPAPIRSPHTGAMHVPYMRALSPGVVYTAANLRRDLGAVLDRVQPDLVLLPSTSDAHRDHIATSLFTQDLLKKRGWSSRARYWIVHGGLEWPLPKGLHQTFPLLIPPRGHYLKWQRADLTLQQEALKLQAVQAHRSQMLVMPRFMLAFVRKNELSTRQETGDPADGARSEQHNREY</sequence>
<protein>
    <submittedName>
        <fullName evidence="2">PIG-L domain-containing protein</fullName>
    </submittedName>
</protein>
<dbReference type="SUPFAM" id="SSF102588">
    <property type="entry name" value="LmbE-like"/>
    <property type="match status" value="1"/>
</dbReference>
<gene>
    <name evidence="2" type="ORF">GCM10010841_16650</name>
</gene>
<name>A0ABQ2GSJ1_9DEIO</name>
<dbReference type="Proteomes" id="UP000661918">
    <property type="component" value="Unassembled WGS sequence"/>
</dbReference>
<dbReference type="InterPro" id="IPR003737">
    <property type="entry name" value="GlcNAc_PI_deacetylase-related"/>
</dbReference>
<comment type="caution">
    <text evidence="2">The sequence shown here is derived from an EMBL/GenBank/DDBJ whole genome shotgun (WGS) entry which is preliminary data.</text>
</comment>
<feature type="region of interest" description="Disordered" evidence="1">
    <location>
        <begin position="317"/>
        <end position="338"/>
    </location>
</feature>
<dbReference type="RefSeq" id="WP_308424832.1">
    <property type="nucleotide sequence ID" value="NZ_BMOM01000011.1"/>
</dbReference>
<evidence type="ECO:0000313" key="2">
    <source>
        <dbReference type="EMBL" id="GGM08913.1"/>
    </source>
</evidence>
<evidence type="ECO:0000256" key="1">
    <source>
        <dbReference type="SAM" id="MobiDB-lite"/>
    </source>
</evidence>
<keyword evidence="3" id="KW-1185">Reference proteome</keyword>
<dbReference type="Pfam" id="PF02585">
    <property type="entry name" value="PIG-L"/>
    <property type="match status" value="1"/>
</dbReference>
<dbReference type="EMBL" id="BMOM01000011">
    <property type="protein sequence ID" value="GGM08913.1"/>
    <property type="molecule type" value="Genomic_DNA"/>
</dbReference>
<dbReference type="PANTHER" id="PTHR12993">
    <property type="entry name" value="N-ACETYLGLUCOSAMINYL-PHOSPHATIDYLINOSITOL DE-N-ACETYLASE-RELATED"/>
    <property type="match status" value="1"/>
</dbReference>
<dbReference type="Gene3D" id="3.40.50.10320">
    <property type="entry name" value="LmbE-like"/>
    <property type="match status" value="1"/>
</dbReference>
<dbReference type="InterPro" id="IPR024078">
    <property type="entry name" value="LmbE-like_dom_sf"/>
</dbReference>
<proteinExistence type="predicted"/>
<organism evidence="2 3">
    <name type="scientific">Deinococcus aerophilus</name>
    <dbReference type="NCBI Taxonomy" id="522488"/>
    <lineage>
        <taxon>Bacteria</taxon>
        <taxon>Thermotogati</taxon>
        <taxon>Deinococcota</taxon>
        <taxon>Deinococci</taxon>
        <taxon>Deinococcales</taxon>
        <taxon>Deinococcaceae</taxon>
        <taxon>Deinococcus</taxon>
    </lineage>
</organism>
<evidence type="ECO:0000313" key="3">
    <source>
        <dbReference type="Proteomes" id="UP000661918"/>
    </source>
</evidence>
<dbReference type="PANTHER" id="PTHR12993:SF29">
    <property type="entry name" value="BLR3841 PROTEIN"/>
    <property type="match status" value="1"/>
</dbReference>
<reference evidence="3" key="1">
    <citation type="journal article" date="2019" name="Int. J. Syst. Evol. Microbiol.">
        <title>The Global Catalogue of Microorganisms (GCM) 10K type strain sequencing project: providing services to taxonomists for standard genome sequencing and annotation.</title>
        <authorList>
            <consortium name="The Broad Institute Genomics Platform"/>
            <consortium name="The Broad Institute Genome Sequencing Center for Infectious Disease"/>
            <person name="Wu L."/>
            <person name="Ma J."/>
        </authorList>
    </citation>
    <scope>NUCLEOTIDE SEQUENCE [LARGE SCALE GENOMIC DNA]</scope>
    <source>
        <strain evidence="3">JCM 15443</strain>
    </source>
</reference>